<proteinExistence type="inferred from homology"/>
<dbReference type="AlphaFoldDB" id="H8GP85"/>
<evidence type="ECO:0000259" key="4">
    <source>
        <dbReference type="Pfam" id="PF14718"/>
    </source>
</evidence>
<accession>H8GP85</accession>
<dbReference type="EMBL" id="CM001475">
    <property type="protein sequence ID" value="EIC29671.1"/>
    <property type="molecule type" value="Genomic_DNA"/>
</dbReference>
<dbReference type="Pfam" id="PF14718">
    <property type="entry name" value="SLT_L"/>
    <property type="match status" value="1"/>
</dbReference>
<comment type="similarity">
    <text evidence="1">Belongs to the transglycosylase Slt family.</text>
</comment>
<dbReference type="SUPFAM" id="SSF48435">
    <property type="entry name" value="Bacterial muramidases"/>
    <property type="match status" value="1"/>
</dbReference>
<name>H8GP85_METAL</name>
<gene>
    <name evidence="5" type="ORF">Metal_1905</name>
</gene>
<dbReference type="InterPro" id="IPR012289">
    <property type="entry name" value="Lytic_TGlycosylase_superhlx_L"/>
</dbReference>
<reference evidence="5 6" key="1">
    <citation type="journal article" date="2013" name="Genome Announc.">
        <title>Genome Sequence of the Obligate Gammaproteobacterial Methanotroph Methylomicrobium album Strain BG8.</title>
        <authorList>
            <person name="Kits K.D."/>
            <person name="Kalyuzhnaya M.G."/>
            <person name="Klotz M.G."/>
            <person name="Jetten M.S."/>
            <person name="Op den Camp H.J."/>
            <person name="Vuilleumier S."/>
            <person name="Bringel F."/>
            <person name="Dispirito A.A."/>
            <person name="Murrell J.C."/>
            <person name="Bruce D."/>
            <person name="Cheng J.F."/>
            <person name="Copeland A."/>
            <person name="Goodwin L."/>
            <person name="Hauser L."/>
            <person name="Lajus A."/>
            <person name="Land M.L."/>
            <person name="Lapidus A."/>
            <person name="Lucas S."/>
            <person name="Medigue C."/>
            <person name="Pitluck S."/>
            <person name="Woyke T."/>
            <person name="Zeytun A."/>
            <person name="Stein L.Y."/>
        </authorList>
    </citation>
    <scope>NUCLEOTIDE SEQUENCE [LARGE SCALE GENOMIC DNA]</scope>
    <source>
        <strain evidence="5 6">BG8</strain>
    </source>
</reference>
<feature type="domain" description="Transglycosylase SLT" evidence="3">
    <location>
        <begin position="475"/>
        <end position="586"/>
    </location>
</feature>
<dbReference type="PANTHER" id="PTHR37423">
    <property type="entry name" value="SOLUBLE LYTIC MUREIN TRANSGLYCOSYLASE-RELATED"/>
    <property type="match status" value="1"/>
</dbReference>
<dbReference type="STRING" id="686340.Metal_1905"/>
<evidence type="ECO:0000256" key="1">
    <source>
        <dbReference type="ARBA" id="ARBA00007734"/>
    </source>
</evidence>
<dbReference type="RefSeq" id="WP_005371712.1">
    <property type="nucleotide sequence ID" value="NZ_CM001475.1"/>
</dbReference>
<sequence length="634" mass="71993">MQSLRVILLAIVLASGIDACARDRQRERSDFVLAEQAVERGDAAAFQALADTLSEYPLYPYLLYQWLKKDLTQTDGIRAFLADYKNTRYAPLLREKWLKSMAAQNKWQAYTENYIADGNVALQCLYHWARFQTGFQEQALLNAKRLWMSGSSQPGECGPLFAELEKSALMSREMIWQRFEMALKENHRQLAESLARQLPRSDRDVAESWLEVDKNPERIIELKNRSGNDALSARIFAHGLDRIAKSDPDRAVRLWDAEKQGLPLEDRIKQMTERRLALALAFQRKAGAYDRLTGLSVYDGEVREWRVRAALFEQNWEHIAAAVSDLTLEELKEARWQYWQARAFEVAGQAAEARSLYMQAAKDRSFYGFLAADAVSQPYFLADTPVPLAANDLAELAAEKDFQAVIELRALNREMEAQRQWWFATGKLAREKRARAAKLAESWGWHPVAIKTLAKADYWDDLALRFPVGYLEQVRNNALRHNLDPAVVLGVIRQESMLDSHAESAVGALGLMQVMPKTGRQIAREIQQDLVTDASLFDPDVNIRLGSYYFKKLLQRFNGHVALAAAAYNAGPARATKWLPNAGAMPADIWVETIPFRETRKYVAAVLSYAVIYQHRLDKPGLKITDLMPAVPPG</sequence>
<dbReference type="SUPFAM" id="SSF53955">
    <property type="entry name" value="Lysozyme-like"/>
    <property type="match status" value="1"/>
</dbReference>
<organism evidence="5 6">
    <name type="scientific">Methylomicrobium album BG8</name>
    <dbReference type="NCBI Taxonomy" id="686340"/>
    <lineage>
        <taxon>Bacteria</taxon>
        <taxon>Pseudomonadati</taxon>
        <taxon>Pseudomonadota</taxon>
        <taxon>Gammaproteobacteria</taxon>
        <taxon>Methylococcales</taxon>
        <taxon>Methylococcaceae</taxon>
        <taxon>Methylomicrobium</taxon>
    </lineage>
</organism>
<dbReference type="GO" id="GO:0004553">
    <property type="term" value="F:hydrolase activity, hydrolyzing O-glycosyl compounds"/>
    <property type="evidence" value="ECO:0007669"/>
    <property type="project" value="InterPro"/>
</dbReference>
<keyword evidence="2" id="KW-0732">Signal</keyword>
<dbReference type="Gene3D" id="1.25.20.10">
    <property type="entry name" value="Bacterial muramidases"/>
    <property type="match status" value="1"/>
</dbReference>
<dbReference type="eggNOG" id="COG0741">
    <property type="taxonomic scope" value="Bacteria"/>
</dbReference>
<dbReference type="CDD" id="cd13401">
    <property type="entry name" value="Slt70-like"/>
    <property type="match status" value="1"/>
</dbReference>
<dbReference type="Gene3D" id="1.10.1240.20">
    <property type="entry name" value="Lytic transglycosylase, superhelical linker domain"/>
    <property type="match status" value="1"/>
</dbReference>
<dbReference type="InterPro" id="IPR008258">
    <property type="entry name" value="Transglycosylase_SLT_dom_1"/>
</dbReference>
<evidence type="ECO:0000313" key="6">
    <source>
        <dbReference type="Proteomes" id="UP000005090"/>
    </source>
</evidence>
<dbReference type="PANTHER" id="PTHR37423:SF5">
    <property type="entry name" value="SOLUBLE LYTIC MUREIN TRANSGLYCOSYLASE"/>
    <property type="match status" value="1"/>
</dbReference>
<dbReference type="Proteomes" id="UP000005090">
    <property type="component" value="Chromosome"/>
</dbReference>
<dbReference type="Pfam" id="PF01464">
    <property type="entry name" value="SLT"/>
    <property type="match status" value="1"/>
</dbReference>
<protein>
    <submittedName>
        <fullName evidence="5">Soluble lytic murein transglycosylase-like protein</fullName>
    </submittedName>
</protein>
<dbReference type="InterPro" id="IPR037061">
    <property type="entry name" value="Lytic_TGlycoase_superhlx_L_sf"/>
</dbReference>
<evidence type="ECO:0000313" key="5">
    <source>
        <dbReference type="EMBL" id="EIC29671.1"/>
    </source>
</evidence>
<dbReference type="Gene3D" id="1.10.530.10">
    <property type="match status" value="1"/>
</dbReference>
<dbReference type="InterPro" id="IPR023346">
    <property type="entry name" value="Lysozyme-like_dom_sf"/>
</dbReference>
<keyword evidence="6" id="KW-1185">Reference proteome</keyword>
<evidence type="ECO:0000256" key="2">
    <source>
        <dbReference type="ARBA" id="ARBA00022729"/>
    </source>
</evidence>
<dbReference type="HOGENOM" id="CLU_019016_0_1_6"/>
<evidence type="ECO:0000259" key="3">
    <source>
        <dbReference type="Pfam" id="PF01464"/>
    </source>
</evidence>
<dbReference type="GO" id="GO:0042597">
    <property type="term" value="C:periplasmic space"/>
    <property type="evidence" value="ECO:0007669"/>
    <property type="project" value="InterPro"/>
</dbReference>
<feature type="domain" description="Lytic transglycosylase superhelical linker" evidence="4">
    <location>
        <begin position="396"/>
        <end position="462"/>
    </location>
</feature>
<dbReference type="InterPro" id="IPR008939">
    <property type="entry name" value="Lytic_TGlycosylase_superhlx_U"/>
</dbReference>